<keyword evidence="9" id="KW-0675">Receptor</keyword>
<dbReference type="Pfam" id="PF00593">
    <property type="entry name" value="TonB_dep_Rec_b-barrel"/>
    <property type="match status" value="1"/>
</dbReference>
<keyword evidence="6" id="KW-0732">Signal</keyword>
<name>A0A370K8Y5_9GAMM</name>
<dbReference type="InterPro" id="IPR037066">
    <property type="entry name" value="Plug_dom_sf"/>
</dbReference>
<dbReference type="Pfam" id="PF07715">
    <property type="entry name" value="Plug"/>
    <property type="match status" value="1"/>
</dbReference>
<feature type="chain" id="PRO_5016969319" evidence="6">
    <location>
        <begin position="30"/>
        <end position="966"/>
    </location>
</feature>
<evidence type="ECO:0000256" key="2">
    <source>
        <dbReference type="ARBA" id="ARBA00023136"/>
    </source>
</evidence>
<feature type="signal peptide" evidence="6">
    <location>
        <begin position="1"/>
        <end position="29"/>
    </location>
</feature>
<evidence type="ECO:0000256" key="6">
    <source>
        <dbReference type="SAM" id="SignalP"/>
    </source>
</evidence>
<evidence type="ECO:0000259" key="7">
    <source>
        <dbReference type="Pfam" id="PF00593"/>
    </source>
</evidence>
<dbReference type="InterPro" id="IPR000531">
    <property type="entry name" value="Beta-barrel_TonB"/>
</dbReference>
<keyword evidence="10" id="KW-1185">Reference proteome</keyword>
<evidence type="ECO:0000256" key="5">
    <source>
        <dbReference type="SAM" id="MobiDB-lite"/>
    </source>
</evidence>
<dbReference type="SUPFAM" id="SSF56935">
    <property type="entry name" value="Porins"/>
    <property type="match status" value="1"/>
</dbReference>
<comment type="caution">
    <text evidence="9">The sequence shown here is derived from an EMBL/GenBank/DDBJ whole genome shotgun (WGS) entry which is preliminary data.</text>
</comment>
<feature type="domain" description="TonB-dependent receptor plug" evidence="8">
    <location>
        <begin position="89"/>
        <end position="202"/>
    </location>
</feature>
<evidence type="ECO:0000256" key="3">
    <source>
        <dbReference type="ARBA" id="ARBA00023237"/>
    </source>
</evidence>
<reference evidence="9 10" key="1">
    <citation type="submission" date="2018-07" db="EMBL/GenBank/DDBJ databases">
        <title>Dyella solisilvae sp. nov., isolated from the pine and broad-leaved mixed forest soil.</title>
        <authorList>
            <person name="Gao Z."/>
            <person name="Qiu L."/>
        </authorList>
    </citation>
    <scope>NUCLEOTIDE SEQUENCE [LARGE SCALE GENOMIC DNA]</scope>
    <source>
        <strain evidence="9 10">DHG54</strain>
    </source>
</reference>
<feature type="domain" description="TonB-dependent receptor-like beta-barrel" evidence="7">
    <location>
        <begin position="480"/>
        <end position="933"/>
    </location>
</feature>
<evidence type="ECO:0000256" key="1">
    <source>
        <dbReference type="ARBA" id="ARBA00004442"/>
    </source>
</evidence>
<comment type="subcellular location">
    <subcellularLocation>
        <location evidence="1 4">Cell outer membrane</location>
    </subcellularLocation>
</comment>
<dbReference type="PANTHER" id="PTHR40980">
    <property type="entry name" value="PLUG DOMAIN-CONTAINING PROTEIN"/>
    <property type="match status" value="1"/>
</dbReference>
<keyword evidence="2 4" id="KW-0472">Membrane</keyword>
<dbReference type="GO" id="GO:0009279">
    <property type="term" value="C:cell outer membrane"/>
    <property type="evidence" value="ECO:0007669"/>
    <property type="project" value="UniProtKB-SubCell"/>
</dbReference>
<dbReference type="AlphaFoldDB" id="A0A370K8Y5"/>
<sequence length="966" mass="103724">MVQQARIKKTVLAHALSLVLLGAVGVAHAEDQPSTPAAAQDQTQPQTNNGQQANGQAASGPSSASTKTLGTVNVSGSYRSSIQFQTDAKRDATNVTDSVFAEDIGKFPDLNIAESLTRVPGVQLTRDVTGEGVNVQIRGLGTDFTKILINGSQLAVASAGGLNAQNQNREVDLDLLPTEFFTQLTVNKTPTPGMTEGGIAGVVDMRTTRPFDNPGTHLTYSAQASYNSIGSDVRPRGAVIGSYTSADNTWGALVGLQASKNDYDVNGYETVGFTTPQLSAAQCGNATGHCSPSGSSWVIPSTVPAGAGLGLVPGTTLNNAGLLALNPGLNTSQLANALIPRLGRDAFTNGTNDHQSAMASFEWRPADWAHFYLDTLYSQKERNFLRTDMDLVGRNGQMIPVNMQVDQNNVVTQANFANAQYFLEQRPYDQHTKFYNINPGGTLLFGDDMKLDFQGYSQRSWYRQEAPSILLMSPTTTVSFNNTGGNFPTITPGINLNDPTLPWSYYRVNIQNDARVTNNQGTRWDFQYGDDSNNLRAGVAYDDIAREIRAYDNSTAWGNEVKSVVGSNWGQFVTAGPNGFINVNSSALMAATNYAYLNATAPLAYSASSGANAGNIEESTWGMYLEGNGKWDINGHDLRVNGGIRHAYTDQTIAGPSNLGGQLTYVTLKNNYGYYLPSLNVAYNATDSVILRLAASRSMTRPDPSAMLPNTNFSDPSANVASEGNPKLKPYISNNLDIGGEWYTGAEGYVALDLFGKRINGFTVQGTNVVPFSQMGIPFSSLTDTQQAAINLRGGPSAAQVVVSQQVNADGLLQIKGAEANWVQPLDFIVKGLGIQSNYTVVSQKSIGNGVPAQAIGISPHTYNVTAYWENYGAMVRLAYTWNSQQISSTANQNGLPFAQIKTDARGQLDLSASYQFANVTSKPSLTLNVINLTKAGLRQTMTYDNAAYTYYNPGYTIMLGVRGSF</sequence>
<feature type="region of interest" description="Disordered" evidence="5">
    <location>
        <begin position="701"/>
        <end position="726"/>
    </location>
</feature>
<feature type="compositionally biased region" description="Polar residues" evidence="5">
    <location>
        <begin position="708"/>
        <end position="722"/>
    </location>
</feature>
<dbReference type="OrthoDB" id="8727862at2"/>
<evidence type="ECO:0000256" key="4">
    <source>
        <dbReference type="RuleBase" id="RU003357"/>
    </source>
</evidence>
<organism evidence="9 10">
    <name type="scientific">Dyella solisilvae</name>
    <dbReference type="NCBI Taxonomy" id="1920168"/>
    <lineage>
        <taxon>Bacteria</taxon>
        <taxon>Pseudomonadati</taxon>
        <taxon>Pseudomonadota</taxon>
        <taxon>Gammaproteobacteria</taxon>
        <taxon>Lysobacterales</taxon>
        <taxon>Rhodanobacteraceae</taxon>
        <taxon>Dyella</taxon>
    </lineage>
</organism>
<dbReference type="EMBL" id="QQSY01000002">
    <property type="protein sequence ID" value="RDI98907.1"/>
    <property type="molecule type" value="Genomic_DNA"/>
</dbReference>
<feature type="compositionally biased region" description="Low complexity" evidence="5">
    <location>
        <begin position="31"/>
        <end position="66"/>
    </location>
</feature>
<evidence type="ECO:0000259" key="8">
    <source>
        <dbReference type="Pfam" id="PF07715"/>
    </source>
</evidence>
<dbReference type="RefSeq" id="WP_114824993.1">
    <property type="nucleotide sequence ID" value="NZ_QQSY01000002.1"/>
</dbReference>
<dbReference type="InterPro" id="IPR036942">
    <property type="entry name" value="Beta-barrel_TonB_sf"/>
</dbReference>
<keyword evidence="3" id="KW-0998">Cell outer membrane</keyword>
<evidence type="ECO:0000313" key="10">
    <source>
        <dbReference type="Proteomes" id="UP000254711"/>
    </source>
</evidence>
<keyword evidence="4" id="KW-0798">TonB box</keyword>
<dbReference type="PANTHER" id="PTHR40980:SF3">
    <property type="entry name" value="TONB-DEPENDENT RECEPTOR-LIKE BETA-BARREL DOMAIN-CONTAINING PROTEIN"/>
    <property type="match status" value="1"/>
</dbReference>
<accession>A0A370K8Y5</accession>
<evidence type="ECO:0000313" key="9">
    <source>
        <dbReference type="EMBL" id="RDI98907.1"/>
    </source>
</evidence>
<gene>
    <name evidence="9" type="ORF">DVT68_10410</name>
</gene>
<dbReference type="Gene3D" id="2.40.170.20">
    <property type="entry name" value="TonB-dependent receptor, beta-barrel domain"/>
    <property type="match status" value="1"/>
</dbReference>
<dbReference type="Proteomes" id="UP000254711">
    <property type="component" value="Unassembled WGS sequence"/>
</dbReference>
<protein>
    <submittedName>
        <fullName evidence="9">TonB-dependent receptor</fullName>
    </submittedName>
</protein>
<feature type="region of interest" description="Disordered" evidence="5">
    <location>
        <begin position="31"/>
        <end position="70"/>
    </location>
</feature>
<dbReference type="Gene3D" id="2.170.130.10">
    <property type="entry name" value="TonB-dependent receptor, plug domain"/>
    <property type="match status" value="1"/>
</dbReference>
<dbReference type="NCBIfam" id="TIGR01782">
    <property type="entry name" value="TonB-Xanth-Caul"/>
    <property type="match status" value="1"/>
</dbReference>
<dbReference type="InterPro" id="IPR010104">
    <property type="entry name" value="TonB_rcpt_bac"/>
</dbReference>
<proteinExistence type="inferred from homology"/>
<dbReference type="InterPro" id="IPR012910">
    <property type="entry name" value="Plug_dom"/>
</dbReference>
<comment type="similarity">
    <text evidence="4">Belongs to the TonB-dependent receptor family.</text>
</comment>